<gene>
    <name evidence="2" type="ORF">I206_101778</name>
</gene>
<dbReference type="KEGG" id="kpin:30174619"/>
<dbReference type="GeneID" id="30174619"/>
<proteinExistence type="predicted"/>
<sequence>MPSEDEMSVKQLEEVLTGEIGKLNPAQKQSIFGGLPPEQFYGDSSQDAEEQLFNVKNLLRKIRIELAKGASTCISEYSHDHFTDGKAATSKPPSKKAPLKKSTPSWAVDGVSDRRHALKPATLTSLLCLSSWHKNGLINYESWREFMRARNSKD</sequence>
<reference evidence="2" key="2">
    <citation type="submission" date="2024-02" db="EMBL/GenBank/DDBJ databases">
        <title>Comparative genomics of Cryptococcus and Kwoniella reveals pathogenesis evolution and contrasting modes of karyotype evolution via chromosome fusion or intercentromeric recombination.</title>
        <authorList>
            <person name="Coelho M.A."/>
            <person name="David-Palma M."/>
            <person name="Shea T."/>
            <person name="Bowers K."/>
            <person name="McGinley-Smith S."/>
            <person name="Mohammad A.W."/>
            <person name="Gnirke A."/>
            <person name="Yurkov A.M."/>
            <person name="Nowrousian M."/>
            <person name="Sun S."/>
            <person name="Cuomo C.A."/>
            <person name="Heitman J."/>
        </authorList>
    </citation>
    <scope>NUCLEOTIDE SEQUENCE</scope>
    <source>
        <strain evidence="2">CBS 10737</strain>
    </source>
</reference>
<feature type="region of interest" description="Disordered" evidence="1">
    <location>
        <begin position="82"/>
        <end position="105"/>
    </location>
</feature>
<organism evidence="2 3">
    <name type="scientific">Kwoniella pini CBS 10737</name>
    <dbReference type="NCBI Taxonomy" id="1296096"/>
    <lineage>
        <taxon>Eukaryota</taxon>
        <taxon>Fungi</taxon>
        <taxon>Dikarya</taxon>
        <taxon>Basidiomycota</taxon>
        <taxon>Agaricomycotina</taxon>
        <taxon>Tremellomycetes</taxon>
        <taxon>Tremellales</taxon>
        <taxon>Cryptococcaceae</taxon>
        <taxon>Kwoniella</taxon>
    </lineage>
</organism>
<feature type="region of interest" description="Disordered" evidence="1">
    <location>
        <begin position="27"/>
        <end position="46"/>
    </location>
</feature>
<name>A0AAJ8MLH8_9TREE</name>
<dbReference type="Proteomes" id="UP000094020">
    <property type="component" value="Chromosome 2"/>
</dbReference>
<evidence type="ECO:0000256" key="1">
    <source>
        <dbReference type="SAM" id="MobiDB-lite"/>
    </source>
</evidence>
<keyword evidence="3" id="KW-1185">Reference proteome</keyword>
<evidence type="ECO:0000313" key="3">
    <source>
        <dbReference type="Proteomes" id="UP000094020"/>
    </source>
</evidence>
<dbReference type="AlphaFoldDB" id="A0AAJ8MLH8"/>
<evidence type="ECO:0000313" key="2">
    <source>
        <dbReference type="EMBL" id="WWC67861.1"/>
    </source>
</evidence>
<protein>
    <submittedName>
        <fullName evidence="2">Uncharacterized protein</fullName>
    </submittedName>
</protein>
<dbReference type="EMBL" id="CP144520">
    <property type="protein sequence ID" value="WWC67861.1"/>
    <property type="molecule type" value="Genomic_DNA"/>
</dbReference>
<reference evidence="2" key="1">
    <citation type="submission" date="2013-07" db="EMBL/GenBank/DDBJ databases">
        <authorList>
            <consortium name="The Broad Institute Genome Sequencing Platform"/>
            <person name="Cuomo C."/>
            <person name="Litvintseva A."/>
            <person name="Chen Y."/>
            <person name="Heitman J."/>
            <person name="Sun S."/>
            <person name="Springer D."/>
            <person name="Dromer F."/>
            <person name="Young S.K."/>
            <person name="Zeng Q."/>
            <person name="Gargeya S."/>
            <person name="Fitzgerald M."/>
            <person name="Abouelleil A."/>
            <person name="Alvarado L."/>
            <person name="Berlin A.M."/>
            <person name="Chapman S.B."/>
            <person name="Dewar J."/>
            <person name="Goldberg J."/>
            <person name="Griggs A."/>
            <person name="Gujja S."/>
            <person name="Hansen M."/>
            <person name="Howarth C."/>
            <person name="Imamovic A."/>
            <person name="Larimer J."/>
            <person name="McCowan C."/>
            <person name="Murphy C."/>
            <person name="Pearson M."/>
            <person name="Priest M."/>
            <person name="Roberts A."/>
            <person name="Saif S."/>
            <person name="Shea T."/>
            <person name="Sykes S."/>
            <person name="Wortman J."/>
            <person name="Nusbaum C."/>
            <person name="Birren B."/>
        </authorList>
    </citation>
    <scope>NUCLEOTIDE SEQUENCE</scope>
    <source>
        <strain evidence="2">CBS 10737</strain>
    </source>
</reference>
<accession>A0AAJ8MLH8</accession>
<dbReference type="RefSeq" id="XP_070058554.1">
    <property type="nucleotide sequence ID" value="XM_070202453.1"/>
</dbReference>